<feature type="region of interest" description="Disordered" evidence="1">
    <location>
        <begin position="307"/>
        <end position="360"/>
    </location>
</feature>
<dbReference type="EMBL" id="JACAZI010000017">
    <property type="protein sequence ID" value="KAF7342095.1"/>
    <property type="molecule type" value="Genomic_DNA"/>
</dbReference>
<sequence length="360" mass="37926">MAALFPLAALTLLATATVSRSASVLFRAVRRVVQPRADMPLPPDLEHAAVTAAAKAANFFCALFLRAVASVRVQYQSQPGAALLPVFRDQDQDDELISISPGTPIAASSQILHAESAHVNVNVNAAAESKEAVVDVVDLEPVLTSAVGAATEVAAASEPVVDAPRELPHPPPPLPPPSCHQRRTSKLVSLPQSHRAAGACAVDFTLGWDDIWPERCQSSPQVKYTYNSYYNAFTRAQTSISYSHPAPSSPSTSDANSNADSDVSSDDEDDSDNDCSDFDVDSVDADALDAVSDEDLLWALHSLSISDSFTSSPPPLSCPSGPPHPSSALSPAGLSPFCPPAATDSRSSQFGDHEHDHLEA</sequence>
<evidence type="ECO:0000313" key="4">
    <source>
        <dbReference type="Proteomes" id="UP000620124"/>
    </source>
</evidence>
<dbReference type="Proteomes" id="UP000620124">
    <property type="component" value="Unassembled WGS sequence"/>
</dbReference>
<protein>
    <submittedName>
        <fullName evidence="3">Uncharacterized protein</fullName>
    </submittedName>
</protein>
<feature type="compositionally biased region" description="Low complexity" evidence="1">
    <location>
        <begin position="326"/>
        <end position="336"/>
    </location>
</feature>
<keyword evidence="2" id="KW-0732">Signal</keyword>
<reference evidence="3" key="1">
    <citation type="submission" date="2020-05" db="EMBL/GenBank/DDBJ databases">
        <title>Mycena genomes resolve the evolution of fungal bioluminescence.</title>
        <authorList>
            <person name="Tsai I.J."/>
        </authorList>
    </citation>
    <scope>NUCLEOTIDE SEQUENCE</scope>
    <source>
        <strain evidence="3">CCC161011</strain>
    </source>
</reference>
<accession>A0A8H6XKP8</accession>
<gene>
    <name evidence="3" type="ORF">MVEN_01796800</name>
</gene>
<feature type="compositionally biased region" description="Low complexity" evidence="1">
    <location>
        <begin position="241"/>
        <end position="262"/>
    </location>
</feature>
<evidence type="ECO:0000256" key="1">
    <source>
        <dbReference type="SAM" id="MobiDB-lite"/>
    </source>
</evidence>
<feature type="signal peptide" evidence="2">
    <location>
        <begin position="1"/>
        <end position="21"/>
    </location>
</feature>
<comment type="caution">
    <text evidence="3">The sequence shown here is derived from an EMBL/GenBank/DDBJ whole genome shotgun (WGS) entry which is preliminary data.</text>
</comment>
<evidence type="ECO:0000313" key="3">
    <source>
        <dbReference type="EMBL" id="KAF7342095.1"/>
    </source>
</evidence>
<feature type="compositionally biased region" description="Acidic residues" evidence="1">
    <location>
        <begin position="263"/>
        <end position="280"/>
    </location>
</feature>
<feature type="region of interest" description="Disordered" evidence="1">
    <location>
        <begin position="241"/>
        <end position="280"/>
    </location>
</feature>
<feature type="chain" id="PRO_5034537488" evidence="2">
    <location>
        <begin position="22"/>
        <end position="360"/>
    </location>
</feature>
<organism evidence="3 4">
    <name type="scientific">Mycena venus</name>
    <dbReference type="NCBI Taxonomy" id="2733690"/>
    <lineage>
        <taxon>Eukaryota</taxon>
        <taxon>Fungi</taxon>
        <taxon>Dikarya</taxon>
        <taxon>Basidiomycota</taxon>
        <taxon>Agaricomycotina</taxon>
        <taxon>Agaricomycetes</taxon>
        <taxon>Agaricomycetidae</taxon>
        <taxon>Agaricales</taxon>
        <taxon>Marasmiineae</taxon>
        <taxon>Mycenaceae</taxon>
        <taxon>Mycena</taxon>
    </lineage>
</organism>
<feature type="compositionally biased region" description="Pro residues" evidence="1">
    <location>
        <begin position="312"/>
        <end position="325"/>
    </location>
</feature>
<name>A0A8H6XKP8_9AGAR</name>
<feature type="compositionally biased region" description="Pro residues" evidence="1">
    <location>
        <begin position="169"/>
        <end position="178"/>
    </location>
</feature>
<feature type="compositionally biased region" description="Basic and acidic residues" evidence="1">
    <location>
        <begin position="351"/>
        <end position="360"/>
    </location>
</feature>
<proteinExistence type="predicted"/>
<dbReference type="AlphaFoldDB" id="A0A8H6XKP8"/>
<keyword evidence="4" id="KW-1185">Reference proteome</keyword>
<evidence type="ECO:0000256" key="2">
    <source>
        <dbReference type="SAM" id="SignalP"/>
    </source>
</evidence>
<dbReference type="OrthoDB" id="3059790at2759"/>
<feature type="region of interest" description="Disordered" evidence="1">
    <location>
        <begin position="162"/>
        <end position="190"/>
    </location>
</feature>